<dbReference type="AlphaFoldDB" id="A0A0F3ME37"/>
<organism evidence="2 3">
    <name type="scientific">Orientia tsutsugamushi str. Gilliam</name>
    <dbReference type="NCBI Taxonomy" id="1359184"/>
    <lineage>
        <taxon>Bacteria</taxon>
        <taxon>Pseudomonadati</taxon>
        <taxon>Pseudomonadota</taxon>
        <taxon>Alphaproteobacteria</taxon>
        <taxon>Rickettsiales</taxon>
        <taxon>Rickettsiaceae</taxon>
        <taxon>Rickettsieae</taxon>
        <taxon>Orientia</taxon>
    </lineage>
</organism>
<name>A0A0F3ME37_ORITS</name>
<dbReference type="EMBL" id="LANO01000016">
    <property type="protein sequence ID" value="KJV52819.1"/>
    <property type="molecule type" value="Genomic_DNA"/>
</dbReference>
<feature type="compositionally biased region" description="Low complexity" evidence="1">
    <location>
        <begin position="135"/>
        <end position="146"/>
    </location>
</feature>
<feature type="region of interest" description="Disordered" evidence="1">
    <location>
        <begin position="126"/>
        <end position="147"/>
    </location>
</feature>
<reference evidence="2 3" key="1">
    <citation type="submission" date="2015-02" db="EMBL/GenBank/DDBJ databases">
        <title>Genome Sequencing of Rickettsiales.</title>
        <authorList>
            <person name="Daugherty S.C."/>
            <person name="Su Q."/>
            <person name="Abolude K."/>
            <person name="Beier-Sexton M."/>
            <person name="Carlyon J.A."/>
            <person name="Carter R."/>
            <person name="Day N.P."/>
            <person name="Dumler S.J."/>
            <person name="Dyachenko V."/>
            <person name="Godinez A."/>
            <person name="Kurtti T.J."/>
            <person name="Lichay M."/>
            <person name="Mullins K.E."/>
            <person name="Ott S."/>
            <person name="Pappas-Brown V."/>
            <person name="Paris D.H."/>
            <person name="Patel P."/>
            <person name="Richards A.L."/>
            <person name="Sadzewicz L."/>
            <person name="Sears K."/>
            <person name="Seidman D."/>
            <person name="Sengamalay N."/>
            <person name="Stenos J."/>
            <person name="Tallon L.J."/>
            <person name="Vincent G."/>
            <person name="Fraser C.M."/>
            <person name="Munderloh U."/>
            <person name="Dunning-Hotopp J.C."/>
        </authorList>
    </citation>
    <scope>NUCLEOTIDE SEQUENCE [LARGE SCALE GENOMIC DNA]</scope>
    <source>
        <strain evidence="2 3">Gilliam</strain>
    </source>
</reference>
<sequence>MDNYSIGNRTIAQQNLAPSLHMAAGIINDGGRSVTTTADGRQIINENVDSLLNNFRASAMLQAGYQNQFTHSQSILDSLTQREANLISTGNSMAIDIGKRLTHDEALSIGLTESEYQALQEVGSSSIATTEHTGSSHSKSSGTSASAGGGAFGARGVVLGIYNIIMNKAIQLINNSHIMKHYQKFRAQLKKEDSVLQIVMCGH</sequence>
<protein>
    <submittedName>
        <fullName evidence="2">Putative conjugative transfer TraG domain protein</fullName>
    </submittedName>
</protein>
<evidence type="ECO:0000256" key="1">
    <source>
        <dbReference type="SAM" id="MobiDB-lite"/>
    </source>
</evidence>
<dbReference type="PATRIC" id="fig|1359184.3.peg.504"/>
<comment type="caution">
    <text evidence="2">The sequence shown here is derived from an EMBL/GenBank/DDBJ whole genome shotgun (WGS) entry which is preliminary data.</text>
</comment>
<dbReference type="Proteomes" id="UP000033769">
    <property type="component" value="Unassembled WGS sequence"/>
</dbReference>
<accession>A0A0F3ME37</accession>
<evidence type="ECO:0000313" key="2">
    <source>
        <dbReference type="EMBL" id="KJV52819.1"/>
    </source>
</evidence>
<gene>
    <name evidence="2" type="ORF">OTSGILL_1225</name>
</gene>
<proteinExistence type="predicted"/>
<evidence type="ECO:0000313" key="3">
    <source>
        <dbReference type="Proteomes" id="UP000033769"/>
    </source>
</evidence>